<protein>
    <submittedName>
        <fullName evidence="4">Cbb3-type cytochrome oxidase assembly protein CcoS</fullName>
    </submittedName>
</protein>
<proteinExistence type="predicted"/>
<feature type="transmembrane region" description="Helical" evidence="2">
    <location>
        <begin position="6"/>
        <end position="23"/>
    </location>
</feature>
<reference evidence="4" key="2">
    <citation type="journal article" date="2010" name="J. Chin. Med. Assoc.">
        <title>Seroprevalence of antibodies to pandemic (H1N1) 2009 influenza virus among hospital staff in a medical center in Taiwan.</title>
        <authorList>
            <person name="Chan Y.J."/>
            <person name="Lee C.L."/>
            <person name="Hwang S.J."/>
            <person name="Fung C.P."/>
            <person name="Wang F.D."/>
            <person name="Yen D.H."/>
            <person name="Tsai C.H."/>
            <person name="Chen Y.M."/>
            <person name="Lee S.D."/>
        </authorList>
    </citation>
    <scope>NUCLEOTIDE SEQUENCE</scope>
</reference>
<keyword evidence="2" id="KW-0472">Membrane</keyword>
<dbReference type="Pfam" id="PF03597">
    <property type="entry name" value="FixS"/>
    <property type="match status" value="1"/>
</dbReference>
<dbReference type="RefSeq" id="WP_028312365.1">
    <property type="nucleotide sequence ID" value="NZ_AXWS01000018.1"/>
</dbReference>
<organism evidence="3 4">
    <name type="scientific">Derxia gummosa DSM 723</name>
    <dbReference type="NCBI Taxonomy" id="1121388"/>
    <lineage>
        <taxon>Bacteria</taxon>
        <taxon>Pseudomonadati</taxon>
        <taxon>Pseudomonadota</taxon>
        <taxon>Betaproteobacteria</taxon>
        <taxon>Burkholderiales</taxon>
        <taxon>Alcaligenaceae</taxon>
        <taxon>Derxia</taxon>
    </lineage>
</organism>
<name>A0A8B6X6W2_9BURK</name>
<evidence type="ECO:0000313" key="4">
    <source>
        <dbReference type="RefSeq" id="WP_028312365.1"/>
    </source>
</evidence>
<dbReference type="Proteomes" id="UP000675920">
    <property type="component" value="Unplaced"/>
</dbReference>
<feature type="region of interest" description="Disordered" evidence="1">
    <location>
        <begin position="41"/>
        <end position="63"/>
    </location>
</feature>
<dbReference type="PANTHER" id="PTHR41532">
    <property type="entry name" value="FIXS PROTEIN"/>
    <property type="match status" value="1"/>
</dbReference>
<keyword evidence="2" id="KW-0812">Transmembrane</keyword>
<reference evidence="4" key="1">
    <citation type="journal article" date="1996" name="Arch. Microbiol.">
        <title>The Bradyrhizobium japonicum fixGHIS genes are required for the formation of the high-affinity cbb3-type cytochrome oxidase.</title>
        <authorList>
            <person name="Preisig O."/>
            <person name="Zufferey R."/>
            <person name="Hennecke H."/>
        </authorList>
    </citation>
    <scope>NUCLEOTIDE SEQUENCE</scope>
</reference>
<sequence length="63" mass="7045">MESLFILIPLSVGIVFAAVWIFLRMSKDGQFDDLEGPAWRILQDEDDPGGGPKEPTARDERPT</sequence>
<gene>
    <name evidence="4" type="primary">ccoS</name>
</gene>
<evidence type="ECO:0000256" key="1">
    <source>
        <dbReference type="SAM" id="MobiDB-lite"/>
    </source>
</evidence>
<dbReference type="InterPro" id="IPR004714">
    <property type="entry name" value="Cyt_oxidase_maturation_cbb3"/>
</dbReference>
<evidence type="ECO:0000256" key="2">
    <source>
        <dbReference type="SAM" id="Phobius"/>
    </source>
</evidence>
<dbReference type="AlphaFoldDB" id="A0A8B6X6W2"/>
<reference evidence="4" key="3">
    <citation type="submission" date="2025-08" db="UniProtKB">
        <authorList>
            <consortium name="RefSeq"/>
        </authorList>
    </citation>
    <scope>IDENTIFICATION</scope>
</reference>
<dbReference type="NCBIfam" id="TIGR00847">
    <property type="entry name" value="ccoS"/>
    <property type="match status" value="1"/>
</dbReference>
<keyword evidence="3" id="KW-1185">Reference proteome</keyword>
<accession>A0A8B6X6W2</accession>
<keyword evidence="2" id="KW-1133">Transmembrane helix</keyword>
<dbReference type="PANTHER" id="PTHR41532:SF1">
    <property type="entry name" value="FIXS PROTEIN"/>
    <property type="match status" value="1"/>
</dbReference>
<dbReference type="OrthoDB" id="9802763at2"/>
<evidence type="ECO:0000313" key="3">
    <source>
        <dbReference type="Proteomes" id="UP000675920"/>
    </source>
</evidence>